<organism evidence="4">
    <name type="scientific">marine metagenome</name>
    <dbReference type="NCBI Taxonomy" id="408172"/>
    <lineage>
        <taxon>unclassified sequences</taxon>
        <taxon>metagenomes</taxon>
        <taxon>ecological metagenomes</taxon>
    </lineage>
</organism>
<sequence>MSKTKYYFDKDNLEFIPIKGTNLNKLYNLLLFLISSIIFGGFITVLLLNTEFIDTPQELVQSREIKNYELQLKVLNKKLEQVESTLANIEKRDNNLYRVYFEASPIPEAQRKMGFGGINRYDYLNGYENSDLIIGTTERIDILTKELVIQSKSLDEIELLAKNKESLLSSIPTIQPINNSDLKRMASGFGWRTDPFTKKRKRHWGMDFSAERGSAIYATGDGKISRADNRAAGFGNHVRIDHGFGYVSIYAHMDNISVRKGNKVKRGDIIGYVGSSGRSVAPHLHYEITKDGKKINPINFYYGNLSPGEFETLITQASQENQSLD</sequence>
<dbReference type="CDD" id="cd12797">
    <property type="entry name" value="M23_peptidase"/>
    <property type="match status" value="1"/>
</dbReference>
<evidence type="ECO:0000256" key="1">
    <source>
        <dbReference type="SAM" id="Coils"/>
    </source>
</evidence>
<dbReference type="PANTHER" id="PTHR21666">
    <property type="entry name" value="PEPTIDASE-RELATED"/>
    <property type="match status" value="1"/>
</dbReference>
<dbReference type="PANTHER" id="PTHR21666:SF286">
    <property type="entry name" value="LIPOPROTEIN NLPD"/>
    <property type="match status" value="1"/>
</dbReference>
<feature type="transmembrane region" description="Helical" evidence="2">
    <location>
        <begin position="26"/>
        <end position="48"/>
    </location>
</feature>
<dbReference type="Gene3D" id="2.70.70.10">
    <property type="entry name" value="Glucose Permease (Domain IIA)"/>
    <property type="match status" value="1"/>
</dbReference>
<dbReference type="SUPFAM" id="SSF51261">
    <property type="entry name" value="Duplicated hybrid motif"/>
    <property type="match status" value="1"/>
</dbReference>
<accession>A0A381QYM0</accession>
<dbReference type="AlphaFoldDB" id="A0A381QYM0"/>
<keyword evidence="2" id="KW-1133">Transmembrane helix</keyword>
<gene>
    <name evidence="4" type="ORF">METZ01_LOCUS36512</name>
</gene>
<dbReference type="InterPro" id="IPR016047">
    <property type="entry name" value="M23ase_b-sheet_dom"/>
</dbReference>
<feature type="domain" description="M23ase beta-sheet core" evidence="3">
    <location>
        <begin position="202"/>
        <end position="297"/>
    </location>
</feature>
<dbReference type="InterPro" id="IPR011055">
    <property type="entry name" value="Dup_hybrid_motif"/>
</dbReference>
<reference evidence="4" key="1">
    <citation type="submission" date="2018-05" db="EMBL/GenBank/DDBJ databases">
        <authorList>
            <person name="Lanie J.A."/>
            <person name="Ng W.-L."/>
            <person name="Kazmierczak K.M."/>
            <person name="Andrzejewski T.M."/>
            <person name="Davidsen T.M."/>
            <person name="Wayne K.J."/>
            <person name="Tettelin H."/>
            <person name="Glass J.I."/>
            <person name="Rusch D."/>
            <person name="Podicherti R."/>
            <person name="Tsui H.-C.T."/>
            <person name="Winkler M.E."/>
        </authorList>
    </citation>
    <scope>NUCLEOTIDE SEQUENCE</scope>
</reference>
<protein>
    <recommendedName>
        <fullName evidence="3">M23ase beta-sheet core domain-containing protein</fullName>
    </recommendedName>
</protein>
<evidence type="ECO:0000313" key="4">
    <source>
        <dbReference type="EMBL" id="SUZ83658.1"/>
    </source>
</evidence>
<proteinExistence type="predicted"/>
<dbReference type="FunFam" id="2.70.70.10:FF:000006">
    <property type="entry name" value="M23 family peptidase"/>
    <property type="match status" value="1"/>
</dbReference>
<dbReference type="GO" id="GO:0004222">
    <property type="term" value="F:metalloendopeptidase activity"/>
    <property type="evidence" value="ECO:0007669"/>
    <property type="project" value="TreeGrafter"/>
</dbReference>
<dbReference type="EMBL" id="UINC01001560">
    <property type="protein sequence ID" value="SUZ83658.1"/>
    <property type="molecule type" value="Genomic_DNA"/>
</dbReference>
<keyword evidence="2" id="KW-0472">Membrane</keyword>
<evidence type="ECO:0000256" key="2">
    <source>
        <dbReference type="SAM" id="Phobius"/>
    </source>
</evidence>
<name>A0A381QYM0_9ZZZZ</name>
<feature type="coiled-coil region" evidence="1">
    <location>
        <begin position="65"/>
        <end position="92"/>
    </location>
</feature>
<evidence type="ECO:0000259" key="3">
    <source>
        <dbReference type="Pfam" id="PF01551"/>
    </source>
</evidence>
<dbReference type="InterPro" id="IPR050570">
    <property type="entry name" value="Cell_wall_metabolism_enzyme"/>
</dbReference>
<dbReference type="Pfam" id="PF01551">
    <property type="entry name" value="Peptidase_M23"/>
    <property type="match status" value="1"/>
</dbReference>
<keyword evidence="2" id="KW-0812">Transmembrane</keyword>
<keyword evidence="1" id="KW-0175">Coiled coil</keyword>